<evidence type="ECO:0000256" key="11">
    <source>
        <dbReference type="SAM" id="SignalP"/>
    </source>
</evidence>
<keyword evidence="7 10" id="KW-1133">Transmembrane helix</keyword>
<dbReference type="AlphaFoldDB" id="A0AAF0INI0"/>
<keyword evidence="3 10" id="KW-0328">Glycosyltransferase</keyword>
<feature type="chain" id="PRO_5041906667" description="Mannosyltransferase" evidence="11">
    <location>
        <begin position="20"/>
        <end position="259"/>
    </location>
</feature>
<evidence type="ECO:0000256" key="9">
    <source>
        <dbReference type="ARBA" id="ARBA00024708"/>
    </source>
</evidence>
<evidence type="ECO:0000256" key="2">
    <source>
        <dbReference type="ARBA" id="ARBA00006065"/>
    </source>
</evidence>
<dbReference type="Pfam" id="PF03901">
    <property type="entry name" value="Glyco_transf_22"/>
    <property type="match status" value="1"/>
</dbReference>
<evidence type="ECO:0000256" key="4">
    <source>
        <dbReference type="ARBA" id="ARBA00022679"/>
    </source>
</evidence>
<feature type="transmembrane region" description="Helical" evidence="10">
    <location>
        <begin position="112"/>
        <end position="135"/>
    </location>
</feature>
<evidence type="ECO:0000256" key="3">
    <source>
        <dbReference type="ARBA" id="ARBA00022676"/>
    </source>
</evidence>
<gene>
    <name evidence="12" type="ORF">MBRA1_001667</name>
</gene>
<evidence type="ECO:0000313" key="13">
    <source>
        <dbReference type="Proteomes" id="UP001216638"/>
    </source>
</evidence>
<dbReference type="GO" id="GO:0006506">
    <property type="term" value="P:GPI anchor biosynthetic process"/>
    <property type="evidence" value="ECO:0007669"/>
    <property type="project" value="TreeGrafter"/>
</dbReference>
<keyword evidence="5 10" id="KW-0812">Transmembrane</keyword>
<reference evidence="12" key="1">
    <citation type="submission" date="2023-03" db="EMBL/GenBank/DDBJ databases">
        <title>Mating type loci evolution in Malassezia.</title>
        <authorList>
            <person name="Coelho M.A."/>
        </authorList>
    </citation>
    <scope>NUCLEOTIDE SEQUENCE</scope>
    <source>
        <strain evidence="12">CBS 14135</strain>
    </source>
</reference>
<feature type="transmembrane region" description="Helical" evidence="10">
    <location>
        <begin position="82"/>
        <end position="100"/>
    </location>
</feature>
<dbReference type="EMBL" id="CP119952">
    <property type="protein sequence ID" value="WFC95027.1"/>
    <property type="molecule type" value="Genomic_DNA"/>
</dbReference>
<dbReference type="GO" id="GO:0005789">
    <property type="term" value="C:endoplasmic reticulum membrane"/>
    <property type="evidence" value="ECO:0007669"/>
    <property type="project" value="UniProtKB-SubCell"/>
</dbReference>
<evidence type="ECO:0000256" key="10">
    <source>
        <dbReference type="RuleBase" id="RU363075"/>
    </source>
</evidence>
<feature type="signal peptide" evidence="11">
    <location>
        <begin position="1"/>
        <end position="19"/>
    </location>
</feature>
<dbReference type="Proteomes" id="UP001216638">
    <property type="component" value="Chromosome 2"/>
</dbReference>
<dbReference type="PANTHER" id="PTHR22760">
    <property type="entry name" value="GLYCOSYLTRANSFERASE"/>
    <property type="match status" value="1"/>
</dbReference>
<comment type="function">
    <text evidence="9">Mannosyltransferase involved in glycosylphosphatidylinositol-anchor biosynthesis. Transfers the third mannose to Man2-GlcN-acyl-PI during GPI precursor assembly.</text>
</comment>
<keyword evidence="13" id="KW-1185">Reference proteome</keyword>
<comment type="similarity">
    <text evidence="2">Belongs to the glycosyltransferase 22 family. PIGB subfamily.</text>
</comment>
<sequence length="259" mass="29438">MGMLVSIACAAARALTAWGASRTFFQPDEYWQTLEIAHRIVFGYGYQTWEWIGVAPIRSALHPLLFVPLYAALRWAGADEHGPWLAALATLGDTFLYALVHRIAGLGTARMWAVLHALSLYWTYTTVAGALGYAADSWYFQRRVFTLVHFFEENVLLLRYALLVQVPVLVYVLGFHAQGQIRVMQYIHDVATPRTTFGFLMPCHSTPWQSHMHARVLETTELDSGLVSGDVGRAWFLTCPPPRHTDLATYWDQSDFFHW</sequence>
<evidence type="ECO:0000256" key="5">
    <source>
        <dbReference type="ARBA" id="ARBA00022692"/>
    </source>
</evidence>
<comment type="subcellular location">
    <subcellularLocation>
        <location evidence="1 10">Endoplasmic reticulum membrane</location>
        <topology evidence="1 10">Multi-pass membrane protein</topology>
    </subcellularLocation>
</comment>
<keyword evidence="11" id="KW-0732">Signal</keyword>
<protein>
    <recommendedName>
        <fullName evidence="10">Mannosyltransferase</fullName>
        <ecNumber evidence="10">2.4.1.-</ecNumber>
    </recommendedName>
</protein>
<evidence type="ECO:0000256" key="1">
    <source>
        <dbReference type="ARBA" id="ARBA00004477"/>
    </source>
</evidence>
<keyword evidence="8 10" id="KW-0472">Membrane</keyword>
<proteinExistence type="inferred from homology"/>
<evidence type="ECO:0000256" key="6">
    <source>
        <dbReference type="ARBA" id="ARBA00022824"/>
    </source>
</evidence>
<dbReference type="PANTHER" id="PTHR22760:SF4">
    <property type="entry name" value="GPI MANNOSYLTRANSFERASE 3"/>
    <property type="match status" value="1"/>
</dbReference>
<comment type="caution">
    <text evidence="10">Lacks conserved residue(s) required for the propagation of feature annotation.</text>
</comment>
<dbReference type="InterPro" id="IPR005599">
    <property type="entry name" value="GPI_mannosylTrfase"/>
</dbReference>
<feature type="transmembrane region" description="Helical" evidence="10">
    <location>
        <begin position="155"/>
        <end position="175"/>
    </location>
</feature>
<evidence type="ECO:0000256" key="7">
    <source>
        <dbReference type="ARBA" id="ARBA00022989"/>
    </source>
</evidence>
<evidence type="ECO:0000256" key="8">
    <source>
        <dbReference type="ARBA" id="ARBA00023136"/>
    </source>
</evidence>
<dbReference type="GO" id="GO:0000026">
    <property type="term" value="F:alpha-1,2-mannosyltransferase activity"/>
    <property type="evidence" value="ECO:0007669"/>
    <property type="project" value="TreeGrafter"/>
</dbReference>
<keyword evidence="4" id="KW-0808">Transferase</keyword>
<organism evidence="12 13">
    <name type="scientific">Malassezia brasiliensis</name>
    <dbReference type="NCBI Taxonomy" id="1821822"/>
    <lineage>
        <taxon>Eukaryota</taxon>
        <taxon>Fungi</taxon>
        <taxon>Dikarya</taxon>
        <taxon>Basidiomycota</taxon>
        <taxon>Ustilaginomycotina</taxon>
        <taxon>Malasseziomycetes</taxon>
        <taxon>Malasseziales</taxon>
        <taxon>Malasseziaceae</taxon>
        <taxon>Malassezia</taxon>
    </lineage>
</organism>
<accession>A0AAF0INI0</accession>
<dbReference type="EC" id="2.4.1.-" evidence="10"/>
<evidence type="ECO:0000313" key="12">
    <source>
        <dbReference type="EMBL" id="WFC95027.1"/>
    </source>
</evidence>
<keyword evidence="6 10" id="KW-0256">Endoplasmic reticulum</keyword>
<name>A0AAF0INI0_9BASI</name>